<dbReference type="AlphaFoldDB" id="A0A395M119"/>
<evidence type="ECO:0000313" key="1">
    <source>
        <dbReference type="EMBL" id="RFM24392.1"/>
    </source>
</evidence>
<organism evidence="1 2">
    <name type="scientific">Candidatus Thermochlorobacter aerophilus</name>
    <dbReference type="NCBI Taxonomy" id="1868324"/>
    <lineage>
        <taxon>Bacteria</taxon>
        <taxon>Pseudomonadati</taxon>
        <taxon>Chlorobiota</taxon>
        <taxon>Chlorobiia</taxon>
        <taxon>Chlorobiales</taxon>
        <taxon>Candidatus Thermochlorobacteriaceae</taxon>
        <taxon>Candidatus Thermochlorobacter</taxon>
    </lineage>
</organism>
<proteinExistence type="predicted"/>
<evidence type="ECO:0000313" key="2">
    <source>
        <dbReference type="Proteomes" id="UP000266389"/>
    </source>
</evidence>
<dbReference type="Proteomes" id="UP000266389">
    <property type="component" value="Unassembled WGS sequence"/>
</dbReference>
<accession>A0A395M119</accession>
<comment type="caution">
    <text evidence="1">The sequence shown here is derived from an EMBL/GenBank/DDBJ whole genome shotgun (WGS) entry which is preliminary data.</text>
</comment>
<sequence length="101" mass="11025">MEFPRCDLYPAEAGFYCQCIGCPVISNVQPGCVLTEKETGIYEFIGPTPHGGVKAILVFTNDEGEIVPKPDAKHVEIRELSAKGETVQVMFGVADPQGFYE</sequence>
<reference evidence="1 2" key="1">
    <citation type="journal article" date="2011" name="ISME J.">
        <title>Community ecology of hot spring cyanobacterial mats: predominant populations and their functional potential.</title>
        <authorList>
            <person name="Klatt C.G."/>
            <person name="Wood J.M."/>
            <person name="Rusch D.B."/>
            <person name="Bateson M.M."/>
            <person name="Hamamura N."/>
            <person name="Heidelberg J.F."/>
            <person name="Grossman A.R."/>
            <person name="Bhaya D."/>
            <person name="Cohan F.M."/>
            <person name="Kuhl M."/>
            <person name="Bryant D.A."/>
            <person name="Ward D.M."/>
        </authorList>
    </citation>
    <scope>NUCLEOTIDE SEQUENCE [LARGE SCALE GENOMIC DNA]</scope>
    <source>
        <strain evidence="1">OS</strain>
    </source>
</reference>
<gene>
    <name evidence="1" type="ORF">D0433_05215</name>
</gene>
<dbReference type="EMBL" id="PHFL01000039">
    <property type="protein sequence ID" value="RFM24392.1"/>
    <property type="molecule type" value="Genomic_DNA"/>
</dbReference>
<protein>
    <submittedName>
        <fullName evidence="1">Uncharacterized protein</fullName>
    </submittedName>
</protein>
<name>A0A395M119_9BACT</name>